<dbReference type="Proteomes" id="UP000035214">
    <property type="component" value="Unassembled WGS sequence"/>
</dbReference>
<feature type="chain" id="PRO_5002573069" evidence="3">
    <location>
        <begin position="25"/>
        <end position="540"/>
    </location>
</feature>
<dbReference type="AlphaFoldDB" id="A0A0G8F6U2"/>
<feature type="domain" description="SLH" evidence="4">
    <location>
        <begin position="85"/>
        <end position="148"/>
    </location>
</feature>
<dbReference type="PROSITE" id="PS51272">
    <property type="entry name" value="SLH"/>
    <property type="match status" value="3"/>
</dbReference>
<evidence type="ECO:0000256" key="2">
    <source>
        <dbReference type="ARBA" id="ARBA00022801"/>
    </source>
</evidence>
<evidence type="ECO:0000313" key="5">
    <source>
        <dbReference type="EMBL" id="KLA32140.1"/>
    </source>
</evidence>
<proteinExistence type="predicted"/>
<dbReference type="Pfam" id="PF01520">
    <property type="entry name" value="Amidase_3"/>
    <property type="match status" value="1"/>
</dbReference>
<comment type="caution">
    <text evidence="5">The sequence shown here is derived from an EMBL/GenBank/DDBJ whole genome shotgun (WGS) entry which is preliminary data.</text>
</comment>
<gene>
    <name evidence="5" type="ORF">B4077_0896</name>
</gene>
<protein>
    <submittedName>
        <fullName evidence="5">S-layer protein</fullName>
        <ecNumber evidence="5">3.5.1.28</ecNumber>
    </submittedName>
</protein>
<reference evidence="5 6" key="1">
    <citation type="submission" date="2015-04" db="EMBL/GenBank/DDBJ databases">
        <title>Draft Genome Sequences of Eight Spore-Forming Food Isolates of Bacillus cereus Genome sequencing.</title>
        <authorList>
            <person name="Krawcyk A.O."/>
            <person name="de Jong A."/>
            <person name="Eijlander R.T."/>
            <person name="Berendsen E.M."/>
            <person name="Holsappel S."/>
            <person name="Wells-Bennik M."/>
            <person name="Kuipers O.P."/>
        </authorList>
    </citation>
    <scope>NUCLEOTIDE SEQUENCE [LARGE SCALE GENOMIC DNA]</scope>
    <source>
        <strain evidence="5 6">B4077</strain>
    </source>
</reference>
<evidence type="ECO:0000256" key="1">
    <source>
        <dbReference type="ARBA" id="ARBA00022729"/>
    </source>
</evidence>
<dbReference type="SUPFAM" id="SSF53187">
    <property type="entry name" value="Zn-dependent exopeptidases"/>
    <property type="match status" value="1"/>
</dbReference>
<organism evidence="5 6">
    <name type="scientific">Bacillus cereus</name>
    <dbReference type="NCBI Taxonomy" id="1396"/>
    <lineage>
        <taxon>Bacteria</taxon>
        <taxon>Bacillati</taxon>
        <taxon>Bacillota</taxon>
        <taxon>Bacilli</taxon>
        <taxon>Bacillales</taxon>
        <taxon>Bacillaceae</taxon>
        <taxon>Bacillus</taxon>
        <taxon>Bacillus cereus group</taxon>
    </lineage>
</organism>
<dbReference type="PATRIC" id="fig|1396.428.peg.78"/>
<accession>A0A0G8F6U2</accession>
<name>A0A0G8F6U2_BACCE</name>
<evidence type="ECO:0000259" key="4">
    <source>
        <dbReference type="PROSITE" id="PS51272"/>
    </source>
</evidence>
<dbReference type="EMBL" id="LCYI01000009">
    <property type="protein sequence ID" value="KLA32140.1"/>
    <property type="molecule type" value="Genomic_DNA"/>
</dbReference>
<dbReference type="Pfam" id="PF00395">
    <property type="entry name" value="SLH"/>
    <property type="match status" value="3"/>
</dbReference>
<dbReference type="RefSeq" id="WP_046953869.1">
    <property type="nucleotide sequence ID" value="NZ_LCYI01000009.1"/>
</dbReference>
<dbReference type="CDD" id="cd02696">
    <property type="entry name" value="MurNAc-LAA"/>
    <property type="match status" value="1"/>
</dbReference>
<dbReference type="InterPro" id="IPR002508">
    <property type="entry name" value="MurNAc-LAA_cat"/>
</dbReference>
<dbReference type="InterPro" id="IPR001119">
    <property type="entry name" value="SLH_dom"/>
</dbReference>
<dbReference type="InterPro" id="IPR050695">
    <property type="entry name" value="N-acetylmuramoyl_amidase_3"/>
</dbReference>
<keyword evidence="2 5" id="KW-0378">Hydrolase</keyword>
<dbReference type="PANTHER" id="PTHR30404:SF0">
    <property type="entry name" value="N-ACETYLMURAMOYL-L-ALANINE AMIDASE AMIC"/>
    <property type="match status" value="1"/>
</dbReference>
<dbReference type="SMART" id="SM00646">
    <property type="entry name" value="Ami_3"/>
    <property type="match status" value="1"/>
</dbReference>
<evidence type="ECO:0000313" key="6">
    <source>
        <dbReference type="Proteomes" id="UP000035214"/>
    </source>
</evidence>
<dbReference type="GO" id="GO:0009253">
    <property type="term" value="P:peptidoglycan catabolic process"/>
    <property type="evidence" value="ECO:0007669"/>
    <property type="project" value="InterPro"/>
</dbReference>
<dbReference type="Gene3D" id="3.40.630.40">
    <property type="entry name" value="Zn-dependent exopeptidases"/>
    <property type="match status" value="1"/>
</dbReference>
<feature type="domain" description="SLH" evidence="4">
    <location>
        <begin position="149"/>
        <end position="210"/>
    </location>
</feature>
<feature type="domain" description="SLH" evidence="4">
    <location>
        <begin position="25"/>
        <end position="84"/>
    </location>
</feature>
<evidence type="ECO:0000256" key="3">
    <source>
        <dbReference type="SAM" id="SignalP"/>
    </source>
</evidence>
<sequence>MKYKAIAAGMLAASLLAYPVSSLAETKKFSDVRDDSFAKDAIYYLVERDVISGMTSDTFAPKGLLTRAEAATIIAKAIGLKVDPAGKPSFNDSKNHWATQYIAAIEKENIISGRGAGVFDPDGKVTRAEMASMLVKAYKLQGLVQAPITNKFTDLEGHFGKEAANILVALEISAGTGKTMWSPNQSIPREQAAQMTYKADKLKKNNDNTSKPEETTKEMYIDRQFITYHQPSLSSGITDMQHDPQKVVVKEERDGWIKIVTSKGEKWTPLKEKTEVINEGFTTYAEASHSSKVLAKREAQKVVVIEEKDSWIRIRTNSGFQWVDKNQLNPVKQENFLEGKAIIIDPGHGGIDSGNVGYYEKESHIVLDTSLRLQKIFEKKTPFTVKLTRTNDTRPGVDSSDSLRKRVEFANENKGDIFVSIHGNGSDEKNGHGTETFYYAAAPTRSTNPHSEDSRLLADKIQKRLVAALGTYDRGVKKDIWYVVKYNTMPAVLTELAFVDNKNDANKLATAAQKQRAAEAIYQGILDYYEAKGNNVSSFR</sequence>
<dbReference type="GO" id="GO:0008745">
    <property type="term" value="F:N-acetylmuramoyl-L-alanine amidase activity"/>
    <property type="evidence" value="ECO:0007669"/>
    <property type="project" value="UniProtKB-EC"/>
</dbReference>
<keyword evidence="1 3" id="KW-0732">Signal</keyword>
<dbReference type="PANTHER" id="PTHR30404">
    <property type="entry name" value="N-ACETYLMURAMOYL-L-ALANINE AMIDASE"/>
    <property type="match status" value="1"/>
</dbReference>
<dbReference type="GO" id="GO:0030288">
    <property type="term" value="C:outer membrane-bounded periplasmic space"/>
    <property type="evidence" value="ECO:0007669"/>
    <property type="project" value="TreeGrafter"/>
</dbReference>
<feature type="signal peptide" evidence="3">
    <location>
        <begin position="1"/>
        <end position="24"/>
    </location>
</feature>
<dbReference type="EC" id="3.5.1.28" evidence="5"/>